<organism evidence="3 4">
    <name type="scientific">Dermatophagoides farinae</name>
    <name type="common">American house dust mite</name>
    <dbReference type="NCBI Taxonomy" id="6954"/>
    <lineage>
        <taxon>Eukaryota</taxon>
        <taxon>Metazoa</taxon>
        <taxon>Ecdysozoa</taxon>
        <taxon>Arthropoda</taxon>
        <taxon>Chelicerata</taxon>
        <taxon>Arachnida</taxon>
        <taxon>Acari</taxon>
        <taxon>Acariformes</taxon>
        <taxon>Sarcoptiformes</taxon>
        <taxon>Astigmata</taxon>
        <taxon>Psoroptidia</taxon>
        <taxon>Analgoidea</taxon>
        <taxon>Pyroglyphidae</taxon>
        <taxon>Dermatophagoidinae</taxon>
        <taxon>Dermatophagoides</taxon>
    </lineage>
</organism>
<feature type="compositionally biased region" description="Basic residues" evidence="1">
    <location>
        <begin position="158"/>
        <end position="168"/>
    </location>
</feature>
<evidence type="ECO:0000313" key="4">
    <source>
        <dbReference type="Proteomes" id="UP000790347"/>
    </source>
</evidence>
<evidence type="ECO:0000313" key="2">
    <source>
        <dbReference type="EMBL" id="KAH7638265.1"/>
    </source>
</evidence>
<dbReference type="AlphaFoldDB" id="A0A922IFE9"/>
<evidence type="ECO:0000256" key="1">
    <source>
        <dbReference type="SAM" id="MobiDB-lite"/>
    </source>
</evidence>
<name>A0A922IFE9_DERFA</name>
<comment type="caution">
    <text evidence="3">The sequence shown here is derived from an EMBL/GenBank/DDBJ whole genome shotgun (WGS) entry which is preliminary data.</text>
</comment>
<proteinExistence type="predicted"/>
<dbReference type="Proteomes" id="UP000790347">
    <property type="component" value="Unassembled WGS sequence"/>
</dbReference>
<dbReference type="Proteomes" id="UP000828236">
    <property type="component" value="Unassembled WGS sequence"/>
</dbReference>
<gene>
    <name evidence="3" type="ORF">DERF_004128</name>
    <name evidence="2" type="ORF">HUG17_9371</name>
</gene>
<dbReference type="EMBL" id="SDOV01000008">
    <property type="protein sequence ID" value="KAH7638265.1"/>
    <property type="molecule type" value="Genomic_DNA"/>
</dbReference>
<keyword evidence="4" id="KW-1185">Reference proteome</keyword>
<dbReference type="OrthoDB" id="6511169at2759"/>
<reference evidence="2" key="2">
    <citation type="submission" date="2020-06" db="EMBL/GenBank/DDBJ databases">
        <authorList>
            <person name="Ji K."/>
            <person name="Li J."/>
        </authorList>
    </citation>
    <scope>NUCLEOTIDE SEQUENCE</scope>
    <source>
        <strain evidence="2">JKM2019</strain>
        <tissue evidence="2">Whole body</tissue>
    </source>
</reference>
<accession>A0A922IFE9</accession>
<reference evidence="3" key="1">
    <citation type="submission" date="2013-05" db="EMBL/GenBank/DDBJ databases">
        <authorList>
            <person name="Yim A.K.Y."/>
            <person name="Chan T.F."/>
            <person name="Ji K.M."/>
            <person name="Liu X.Y."/>
            <person name="Zhou J.W."/>
            <person name="Li R.Q."/>
            <person name="Yang K.Y."/>
            <person name="Li J."/>
            <person name="Li M."/>
            <person name="Law P.T.W."/>
            <person name="Wu Y.L."/>
            <person name="Cai Z.L."/>
            <person name="Qin H."/>
            <person name="Bao Y."/>
            <person name="Leung R.K.K."/>
            <person name="Ng P.K.S."/>
            <person name="Zou J."/>
            <person name="Zhong X.J."/>
            <person name="Ran P.X."/>
            <person name="Zhong N.S."/>
            <person name="Liu Z.G."/>
            <person name="Tsui S.K.W."/>
        </authorList>
    </citation>
    <scope>NUCLEOTIDE SEQUENCE</scope>
    <source>
        <strain evidence="3">Derf</strain>
        <tissue evidence="3">Whole organism</tissue>
    </source>
</reference>
<dbReference type="EMBL" id="ASGP02000001">
    <property type="protein sequence ID" value="KAH9530315.1"/>
    <property type="molecule type" value="Genomic_DNA"/>
</dbReference>
<sequence>MYQIQFNSNKNNDHDGNKIEVSDHYPVMKSSKFDIDKNMAQVVVAASSTAKKRTNNSVVVKSNLAINDGPPVNYRLIHHLYVHYKSTTIQCQSLWSSIAHDYNLVLFTNYTAKEIENFWRRMPLMEKRKIDLQHYENFDDSNDENIKPSSSSPQPEKKAKKVAKKSKKPPSATTTVTNNGGNKKRKNSKAQPVKVDKSCQINNDDDNNNGSSIVRQQTELNELAKEEYRLKIEILKIRLEYMKQQYQRMFSNSNIQ</sequence>
<evidence type="ECO:0000313" key="3">
    <source>
        <dbReference type="EMBL" id="KAH9530315.1"/>
    </source>
</evidence>
<feature type="compositionally biased region" description="Low complexity" evidence="1">
    <location>
        <begin position="169"/>
        <end position="181"/>
    </location>
</feature>
<feature type="region of interest" description="Disordered" evidence="1">
    <location>
        <begin position="136"/>
        <end position="213"/>
    </location>
</feature>
<reference evidence="3" key="4">
    <citation type="journal article" date="2022" name="Res Sq">
        <title>Comparative Genomics Reveals Insights into the Divergent Evolution of Astigmatic Mites and Household Pest Adaptations.</title>
        <authorList>
            <person name="Xiong Q."/>
            <person name="Wan A.T.-Y."/>
            <person name="Liu X.-Y."/>
            <person name="Fung C.S.-H."/>
            <person name="Xiao X."/>
            <person name="Malainual N."/>
            <person name="Hou J."/>
            <person name="Wang L."/>
            <person name="Wang M."/>
            <person name="Yang K."/>
            <person name="Cui Y."/>
            <person name="Leung E."/>
            <person name="Nong W."/>
            <person name="Shin S.-K."/>
            <person name="Au S."/>
            <person name="Jeong K.Y."/>
            <person name="Chew F.T."/>
            <person name="Hui J."/>
            <person name="Leung T.F."/>
            <person name="Tungtrongchitr A."/>
            <person name="Zhong N."/>
            <person name="Liu Z."/>
            <person name="Tsui S."/>
        </authorList>
    </citation>
    <scope>NUCLEOTIDE SEQUENCE</scope>
    <source>
        <strain evidence="3">Derf</strain>
        <tissue evidence="3">Whole organism</tissue>
    </source>
</reference>
<reference evidence="2" key="3">
    <citation type="journal article" date="2021" name="World Allergy Organ. J.">
        <title>Chromosome-level assembly of Dermatophagoides farinae genome and transcriptome reveals two novel allergens Der f 37 and Der f 39.</title>
        <authorList>
            <person name="Chen J."/>
            <person name="Cai Z."/>
            <person name="Fan D."/>
            <person name="Hu J."/>
            <person name="Hou Y."/>
            <person name="He Y."/>
            <person name="Zhang Z."/>
            <person name="Zhao Z."/>
            <person name="Gao P."/>
            <person name="Hu W."/>
            <person name="Sun J."/>
            <person name="Li J."/>
            <person name="Ji K."/>
        </authorList>
    </citation>
    <scope>NUCLEOTIDE SEQUENCE</scope>
    <source>
        <strain evidence="2">JKM2019</strain>
    </source>
</reference>
<protein>
    <submittedName>
        <fullName evidence="3">Uncharacterized protein</fullName>
    </submittedName>
</protein>